<dbReference type="EMBL" id="ABCS01000065">
    <property type="protein sequence ID" value="EDM76419.1"/>
    <property type="molecule type" value="Genomic_DNA"/>
</dbReference>
<dbReference type="HAMAP" id="MF_01371_B">
    <property type="entry name" value="Ribosomal_uL30_B"/>
    <property type="match status" value="1"/>
</dbReference>
<keyword evidence="3 6" id="KW-0689">Ribosomal protein</keyword>
<dbReference type="GO" id="GO:0006412">
    <property type="term" value="P:translation"/>
    <property type="evidence" value="ECO:0007669"/>
    <property type="project" value="InterPro"/>
</dbReference>
<dbReference type="OrthoDB" id="9812790at2"/>
<evidence type="ECO:0000256" key="5">
    <source>
        <dbReference type="ARBA" id="ARBA00035492"/>
    </source>
</evidence>
<proteinExistence type="inferred from homology"/>
<dbReference type="InterPro" id="IPR005996">
    <property type="entry name" value="Ribosomal_uL30_bac-type"/>
</dbReference>
<dbReference type="PANTHER" id="PTHR15892">
    <property type="entry name" value="MITOCHONDRIAL RIBOSOMAL PROTEIN L30"/>
    <property type="match status" value="1"/>
</dbReference>
<protein>
    <recommendedName>
        <fullName evidence="5">50S ribosomal protein L30</fullName>
    </recommendedName>
</protein>
<dbReference type="AlphaFoldDB" id="A6GCG2"/>
<organism evidence="8 9">
    <name type="scientific">Plesiocystis pacifica SIR-1</name>
    <dbReference type="NCBI Taxonomy" id="391625"/>
    <lineage>
        <taxon>Bacteria</taxon>
        <taxon>Pseudomonadati</taxon>
        <taxon>Myxococcota</taxon>
        <taxon>Polyangia</taxon>
        <taxon>Nannocystales</taxon>
        <taxon>Nannocystaceae</taxon>
        <taxon>Plesiocystis</taxon>
    </lineage>
</organism>
<dbReference type="GO" id="GO:0022625">
    <property type="term" value="C:cytosolic large ribosomal subunit"/>
    <property type="evidence" value="ECO:0007669"/>
    <property type="project" value="TreeGrafter"/>
</dbReference>
<dbReference type="NCBIfam" id="TIGR01308">
    <property type="entry name" value="rpmD_bact"/>
    <property type="match status" value="1"/>
</dbReference>
<comment type="caution">
    <text evidence="8">The sequence shown here is derived from an EMBL/GenBank/DDBJ whole genome shotgun (WGS) entry which is preliminary data.</text>
</comment>
<evidence type="ECO:0000256" key="2">
    <source>
        <dbReference type="ARBA" id="ARBA00011838"/>
    </source>
</evidence>
<dbReference type="PROSITE" id="PS00634">
    <property type="entry name" value="RIBOSOMAL_L30"/>
    <property type="match status" value="1"/>
</dbReference>
<dbReference type="InterPro" id="IPR018038">
    <property type="entry name" value="Ribosomal_uL30_CS"/>
</dbReference>
<dbReference type="STRING" id="391625.PPSIR1_23839"/>
<dbReference type="Gene3D" id="3.30.1390.20">
    <property type="entry name" value="Ribosomal protein L30, ferredoxin-like fold domain"/>
    <property type="match status" value="1"/>
</dbReference>
<evidence type="ECO:0000256" key="6">
    <source>
        <dbReference type="RuleBase" id="RU003734"/>
    </source>
</evidence>
<keyword evidence="4 6" id="KW-0687">Ribonucleoprotein</keyword>
<dbReference type="FunFam" id="3.30.1390.20:FF:000001">
    <property type="entry name" value="50S ribosomal protein L30"/>
    <property type="match status" value="1"/>
</dbReference>
<dbReference type="CDD" id="cd01658">
    <property type="entry name" value="Ribosomal_L30"/>
    <property type="match status" value="1"/>
</dbReference>
<reference evidence="8 9" key="1">
    <citation type="submission" date="2007-06" db="EMBL/GenBank/DDBJ databases">
        <authorList>
            <person name="Shimkets L."/>
            <person name="Ferriera S."/>
            <person name="Johnson J."/>
            <person name="Kravitz S."/>
            <person name="Beeson K."/>
            <person name="Sutton G."/>
            <person name="Rogers Y.-H."/>
            <person name="Friedman R."/>
            <person name="Frazier M."/>
            <person name="Venter J.C."/>
        </authorList>
    </citation>
    <scope>NUCLEOTIDE SEQUENCE [LARGE SCALE GENOMIC DNA]</scope>
    <source>
        <strain evidence="8 9">SIR-1</strain>
    </source>
</reference>
<dbReference type="InterPro" id="IPR016082">
    <property type="entry name" value="Ribosomal_uL30_ferredoxin-like"/>
</dbReference>
<evidence type="ECO:0000259" key="7">
    <source>
        <dbReference type="Pfam" id="PF00327"/>
    </source>
</evidence>
<evidence type="ECO:0000256" key="4">
    <source>
        <dbReference type="ARBA" id="ARBA00023274"/>
    </source>
</evidence>
<dbReference type="Pfam" id="PF00327">
    <property type="entry name" value="Ribosomal_L30"/>
    <property type="match status" value="1"/>
</dbReference>
<name>A6GCG2_9BACT</name>
<dbReference type="eggNOG" id="COG1841">
    <property type="taxonomic scope" value="Bacteria"/>
</dbReference>
<sequence length="64" mass="7176">MALKLKVTLVRSPIDRTKKQKDTVRGLGLRRMNHSVVLEDTPSIRGMIRKVQHLVAVEPADDAS</sequence>
<dbReference type="SUPFAM" id="SSF55129">
    <property type="entry name" value="Ribosomal protein L30p/L7e"/>
    <property type="match status" value="1"/>
</dbReference>
<accession>A6GCG2</accession>
<dbReference type="Proteomes" id="UP000005801">
    <property type="component" value="Unassembled WGS sequence"/>
</dbReference>
<dbReference type="GO" id="GO:0003735">
    <property type="term" value="F:structural constituent of ribosome"/>
    <property type="evidence" value="ECO:0007669"/>
    <property type="project" value="InterPro"/>
</dbReference>
<comment type="similarity">
    <text evidence="1 6">Belongs to the universal ribosomal protein uL30 family.</text>
</comment>
<dbReference type="InterPro" id="IPR036919">
    <property type="entry name" value="Ribo_uL30_ferredoxin-like_sf"/>
</dbReference>
<comment type="subunit">
    <text evidence="2">Part of the 50S ribosomal subunit.</text>
</comment>
<dbReference type="PIRSF" id="PIRSF002211">
    <property type="entry name" value="Ribosomal_L30_bac-type"/>
    <property type="match status" value="1"/>
</dbReference>
<evidence type="ECO:0000313" key="9">
    <source>
        <dbReference type="Proteomes" id="UP000005801"/>
    </source>
</evidence>
<keyword evidence="9" id="KW-1185">Reference proteome</keyword>
<evidence type="ECO:0000256" key="3">
    <source>
        <dbReference type="ARBA" id="ARBA00022980"/>
    </source>
</evidence>
<evidence type="ECO:0000313" key="8">
    <source>
        <dbReference type="EMBL" id="EDM76419.1"/>
    </source>
</evidence>
<gene>
    <name evidence="8" type="ORF">PPSIR1_23839</name>
</gene>
<dbReference type="PANTHER" id="PTHR15892:SF2">
    <property type="entry name" value="LARGE RIBOSOMAL SUBUNIT PROTEIN UL30M"/>
    <property type="match status" value="1"/>
</dbReference>
<dbReference type="RefSeq" id="WP_006974403.1">
    <property type="nucleotide sequence ID" value="NZ_ABCS01000065.1"/>
</dbReference>
<feature type="domain" description="Large ribosomal subunit protein uL30-like ferredoxin-like fold" evidence="7">
    <location>
        <begin position="5"/>
        <end position="55"/>
    </location>
</feature>
<evidence type="ECO:0000256" key="1">
    <source>
        <dbReference type="ARBA" id="ARBA00007594"/>
    </source>
</evidence>